<dbReference type="AlphaFoldDB" id="A0A2T9Y860"/>
<gene>
    <name evidence="1" type="ORF">BB561_005798</name>
</gene>
<reference evidence="1 2" key="1">
    <citation type="journal article" date="2018" name="MBio">
        <title>Comparative Genomics Reveals the Core Gene Toolbox for the Fungus-Insect Symbiosis.</title>
        <authorList>
            <person name="Wang Y."/>
            <person name="Stata M."/>
            <person name="Wang W."/>
            <person name="Stajich J.E."/>
            <person name="White M.M."/>
            <person name="Moncalvo J.M."/>
        </authorList>
    </citation>
    <scope>NUCLEOTIDE SEQUENCE [LARGE SCALE GENOMIC DNA]</scope>
    <source>
        <strain evidence="1 2">SWE-8-4</strain>
    </source>
</reference>
<keyword evidence="2" id="KW-1185">Reference proteome</keyword>
<evidence type="ECO:0000313" key="1">
    <source>
        <dbReference type="EMBL" id="PVU88531.1"/>
    </source>
</evidence>
<name>A0A2T9Y860_9FUNG</name>
<accession>A0A2T9Y860</accession>
<protein>
    <recommendedName>
        <fullName evidence="3">Reverse transcriptase domain-containing protein</fullName>
    </recommendedName>
</protein>
<organism evidence="1 2">
    <name type="scientific">Smittium simulii</name>
    <dbReference type="NCBI Taxonomy" id="133385"/>
    <lineage>
        <taxon>Eukaryota</taxon>
        <taxon>Fungi</taxon>
        <taxon>Fungi incertae sedis</taxon>
        <taxon>Zoopagomycota</taxon>
        <taxon>Kickxellomycotina</taxon>
        <taxon>Harpellomycetes</taxon>
        <taxon>Harpellales</taxon>
        <taxon>Legeriomycetaceae</taxon>
        <taxon>Smittium</taxon>
    </lineage>
</organism>
<proteinExistence type="predicted"/>
<sequence>MLDVSQCAASELTLSLAKGARVKYIAFTNTGFGNSITKNGECNLLSMIFYICIDDIFKRIARVVVHVSQDKIPGLLFADDAVILAESADELQKASERKKSGIMTINCSTDTTFKIQNQLISAVKEYKYLIIEFNDKWNNKYSEKKRHTNQIQNNGYRGNNSSSSCIWWQDVWNFNNKI</sequence>
<dbReference type="EMBL" id="MBFR01000376">
    <property type="protein sequence ID" value="PVU88531.1"/>
    <property type="molecule type" value="Genomic_DNA"/>
</dbReference>
<comment type="caution">
    <text evidence="1">The sequence shown here is derived from an EMBL/GenBank/DDBJ whole genome shotgun (WGS) entry which is preliminary data.</text>
</comment>
<evidence type="ECO:0000313" key="2">
    <source>
        <dbReference type="Proteomes" id="UP000245383"/>
    </source>
</evidence>
<evidence type="ECO:0008006" key="3">
    <source>
        <dbReference type="Google" id="ProtNLM"/>
    </source>
</evidence>
<dbReference type="Proteomes" id="UP000245383">
    <property type="component" value="Unassembled WGS sequence"/>
</dbReference>
<dbReference type="OrthoDB" id="5534248at2759"/>